<dbReference type="ExpressionAtlas" id="A0A5K4FFZ2">
    <property type="expression patterns" value="differential"/>
</dbReference>
<evidence type="ECO:0000259" key="3">
    <source>
        <dbReference type="PROSITE" id="PS50222"/>
    </source>
</evidence>
<dbReference type="WBParaSite" id="Smp_345240.2">
    <property type="protein sequence ID" value="Smp_345240.2"/>
    <property type="gene ID" value="Smp_345240"/>
</dbReference>
<dbReference type="STRING" id="6183.A0A5K4FFZ2"/>
<dbReference type="PROSITE" id="PS50222">
    <property type="entry name" value="EF_HAND_2"/>
    <property type="match status" value="2"/>
</dbReference>
<feature type="domain" description="EF-hand" evidence="3">
    <location>
        <begin position="93"/>
        <end position="128"/>
    </location>
</feature>
<dbReference type="InParanoid" id="A0A5K4FFZ2"/>
<dbReference type="Gene3D" id="1.10.238.10">
    <property type="entry name" value="EF-hand"/>
    <property type="match status" value="1"/>
</dbReference>
<protein>
    <recommendedName>
        <fullName evidence="3">EF-hand domain-containing protein</fullName>
    </recommendedName>
</protein>
<dbReference type="InterPro" id="IPR018247">
    <property type="entry name" value="EF_Hand_1_Ca_BS"/>
</dbReference>
<dbReference type="PROSITE" id="PS00018">
    <property type="entry name" value="EF_HAND_1"/>
    <property type="match status" value="2"/>
</dbReference>
<dbReference type="InterPro" id="IPR050230">
    <property type="entry name" value="CALM/Myosin/TropC-like"/>
</dbReference>
<evidence type="ECO:0000256" key="2">
    <source>
        <dbReference type="ARBA" id="ARBA00022837"/>
    </source>
</evidence>
<sequence length="219" mass="25315">MVLQDEDYVNFRPGGTHVKKTIEPEHAEKDQQENKKYGKWNTVRKLVTNASQHINTSQMLRLSSIFSVLAQHHKSVITAGDILLVMRALGDALTEAELQDLIFELDVDRDGKLDFSELCAFVVERIYKKKLDHDFEELFRLLDQDGDGALSKDDLRNILRYFELDFSDEIINGIVKEITGSENNFITYSGNEKTHYFEFLKLVYTESNVDKFLPFTTPQ</sequence>
<reference evidence="4" key="1">
    <citation type="submission" date="2019-11" db="UniProtKB">
        <authorList>
            <consortium name="WormBaseParasite"/>
        </authorList>
    </citation>
    <scope>IDENTIFICATION</scope>
    <source>
        <strain evidence="4">Puerto Rican</strain>
    </source>
</reference>
<dbReference type="Pfam" id="PF13833">
    <property type="entry name" value="EF-hand_8"/>
    <property type="match status" value="1"/>
</dbReference>
<dbReference type="FunFam" id="1.10.238.10:FF:000001">
    <property type="entry name" value="Calmodulin 1"/>
    <property type="match status" value="1"/>
</dbReference>
<dbReference type="AlphaFoldDB" id="A0A5K4FFZ2"/>
<evidence type="ECO:0000256" key="1">
    <source>
        <dbReference type="ARBA" id="ARBA00022737"/>
    </source>
</evidence>
<dbReference type="SMART" id="SM00054">
    <property type="entry name" value="EFh"/>
    <property type="match status" value="2"/>
</dbReference>
<organism evidence="4">
    <name type="scientific">Schistosoma mansoni</name>
    <name type="common">Blood fluke</name>
    <dbReference type="NCBI Taxonomy" id="6183"/>
    <lineage>
        <taxon>Eukaryota</taxon>
        <taxon>Metazoa</taxon>
        <taxon>Spiralia</taxon>
        <taxon>Lophotrochozoa</taxon>
        <taxon>Platyhelminthes</taxon>
        <taxon>Trematoda</taxon>
        <taxon>Digenea</taxon>
        <taxon>Strigeidida</taxon>
        <taxon>Schistosomatoidea</taxon>
        <taxon>Schistosomatidae</taxon>
        <taxon>Schistosoma</taxon>
    </lineage>
</organism>
<dbReference type="InterPro" id="IPR002048">
    <property type="entry name" value="EF_hand_dom"/>
</dbReference>
<dbReference type="CDD" id="cd00051">
    <property type="entry name" value="EFh"/>
    <property type="match status" value="2"/>
</dbReference>
<evidence type="ECO:0000313" key="4">
    <source>
        <dbReference type="WBParaSite" id="Smp_345240.2"/>
    </source>
</evidence>
<dbReference type="InterPro" id="IPR011992">
    <property type="entry name" value="EF-hand-dom_pair"/>
</dbReference>
<proteinExistence type="predicted"/>
<dbReference type="GO" id="GO:0005509">
    <property type="term" value="F:calcium ion binding"/>
    <property type="evidence" value="ECO:0007669"/>
    <property type="project" value="InterPro"/>
</dbReference>
<dbReference type="Pfam" id="PF13499">
    <property type="entry name" value="EF-hand_7"/>
    <property type="match status" value="1"/>
</dbReference>
<dbReference type="GO" id="GO:0016460">
    <property type="term" value="C:myosin II complex"/>
    <property type="evidence" value="ECO:0007669"/>
    <property type="project" value="TreeGrafter"/>
</dbReference>
<dbReference type="PANTHER" id="PTHR23048">
    <property type="entry name" value="MYOSIN LIGHT CHAIN 1, 3"/>
    <property type="match status" value="1"/>
</dbReference>
<dbReference type="PANTHER" id="PTHR23048:SF0">
    <property type="entry name" value="CALMODULIN LIKE 3"/>
    <property type="match status" value="1"/>
</dbReference>
<name>A0A5K4FFZ2_SCHMA</name>
<dbReference type="SUPFAM" id="SSF47473">
    <property type="entry name" value="EF-hand"/>
    <property type="match status" value="1"/>
</dbReference>
<feature type="domain" description="EF-hand" evidence="3">
    <location>
        <begin position="130"/>
        <end position="165"/>
    </location>
</feature>
<keyword evidence="1" id="KW-0677">Repeat</keyword>
<accession>A0A5K4FFZ2</accession>
<keyword evidence="2" id="KW-0106">Calcium</keyword>